<dbReference type="EMBL" id="JACAGC010000017">
    <property type="protein sequence ID" value="KAF6306524.1"/>
    <property type="molecule type" value="Genomic_DNA"/>
</dbReference>
<evidence type="ECO:0000313" key="2">
    <source>
        <dbReference type="Proteomes" id="UP000585614"/>
    </source>
</evidence>
<accession>A0A7J7U117</accession>
<name>A0A7J7U117_RHIFE</name>
<dbReference type="AlphaFoldDB" id="A0A7J7U117"/>
<evidence type="ECO:0000313" key="1">
    <source>
        <dbReference type="EMBL" id="KAF6306524.1"/>
    </source>
</evidence>
<dbReference type="Proteomes" id="UP000585614">
    <property type="component" value="Unassembled WGS sequence"/>
</dbReference>
<proteinExistence type="predicted"/>
<comment type="caution">
    <text evidence="1">The sequence shown here is derived from an EMBL/GenBank/DDBJ whole genome shotgun (WGS) entry which is preliminary data.</text>
</comment>
<gene>
    <name evidence="1" type="ORF">mRhiFer1_008629</name>
</gene>
<sequence>MVNSPCPGDSVIKGNVFLSEPFLIGGRHVPDQGLTSFLLPVPPQFTETDISNRNDHPKLYIDYKRDVYIGRGHRRVVVGSATEQRQPGWAWENVGKLAGGRLKTLRFRKAQDTLKPNVSEASVYALQ</sequence>
<organism evidence="1 2">
    <name type="scientific">Rhinolophus ferrumequinum</name>
    <name type="common">Greater horseshoe bat</name>
    <dbReference type="NCBI Taxonomy" id="59479"/>
    <lineage>
        <taxon>Eukaryota</taxon>
        <taxon>Metazoa</taxon>
        <taxon>Chordata</taxon>
        <taxon>Craniata</taxon>
        <taxon>Vertebrata</taxon>
        <taxon>Euteleostomi</taxon>
        <taxon>Mammalia</taxon>
        <taxon>Eutheria</taxon>
        <taxon>Laurasiatheria</taxon>
        <taxon>Chiroptera</taxon>
        <taxon>Yinpterochiroptera</taxon>
        <taxon>Rhinolophoidea</taxon>
        <taxon>Rhinolophidae</taxon>
        <taxon>Rhinolophinae</taxon>
        <taxon>Rhinolophus</taxon>
    </lineage>
</organism>
<reference evidence="1 2" key="1">
    <citation type="journal article" date="2020" name="Nature">
        <title>Six reference-quality genomes reveal evolution of bat adaptations.</title>
        <authorList>
            <person name="Jebb D."/>
            <person name="Huang Z."/>
            <person name="Pippel M."/>
            <person name="Hughes G.M."/>
            <person name="Lavrichenko K."/>
            <person name="Devanna P."/>
            <person name="Winkler S."/>
            <person name="Jermiin L.S."/>
            <person name="Skirmuntt E.C."/>
            <person name="Katzourakis A."/>
            <person name="Burkitt-Gray L."/>
            <person name="Ray D.A."/>
            <person name="Sullivan K.A.M."/>
            <person name="Roscito J.G."/>
            <person name="Kirilenko B.M."/>
            <person name="Davalos L.M."/>
            <person name="Corthals A.P."/>
            <person name="Power M.L."/>
            <person name="Jones G."/>
            <person name="Ransome R.D."/>
            <person name="Dechmann D.K.N."/>
            <person name="Locatelli A.G."/>
            <person name="Puechmaille S.J."/>
            <person name="Fedrigo O."/>
            <person name="Jarvis E.D."/>
            <person name="Hiller M."/>
            <person name="Vernes S.C."/>
            <person name="Myers E.W."/>
            <person name="Teeling E.C."/>
        </authorList>
    </citation>
    <scope>NUCLEOTIDE SEQUENCE [LARGE SCALE GENOMIC DNA]</scope>
    <source>
        <strain evidence="1">MRhiFer1</strain>
        <tissue evidence="1">Lung</tissue>
    </source>
</reference>
<protein>
    <submittedName>
        <fullName evidence="1">Uncharacterized protein</fullName>
    </submittedName>
</protein>